<dbReference type="SUPFAM" id="SSF51366">
    <property type="entry name" value="Ribulose-phoshate binding barrel"/>
    <property type="match status" value="1"/>
</dbReference>
<dbReference type="InterPro" id="IPR001468">
    <property type="entry name" value="Indole-3-GlycerolPSynthase_CS"/>
</dbReference>
<evidence type="ECO:0000256" key="2">
    <source>
        <dbReference type="ARBA" id="ARBA00004696"/>
    </source>
</evidence>
<comment type="similarity">
    <text evidence="8">Belongs to the TrpC family.</text>
</comment>
<dbReference type="CDD" id="cd00331">
    <property type="entry name" value="IGPS"/>
    <property type="match status" value="1"/>
</dbReference>
<dbReference type="PROSITE" id="PS00614">
    <property type="entry name" value="IGPS"/>
    <property type="match status" value="1"/>
</dbReference>
<evidence type="ECO:0000256" key="6">
    <source>
        <dbReference type="ARBA" id="ARBA00023141"/>
    </source>
</evidence>
<keyword evidence="3 8" id="KW-0028">Amino-acid biosynthesis</keyword>
<dbReference type="InterPro" id="IPR045186">
    <property type="entry name" value="Indole-3-glycerol_P_synth"/>
</dbReference>
<name>A0A1Y1SA40_9GAMM</name>
<dbReference type="UniPathway" id="UPA00035">
    <property type="reaction ID" value="UER00043"/>
</dbReference>
<feature type="domain" description="Indole-3-glycerol phosphate synthase" evidence="9">
    <location>
        <begin position="5"/>
        <end position="257"/>
    </location>
</feature>
<evidence type="ECO:0000313" key="11">
    <source>
        <dbReference type="Proteomes" id="UP000192342"/>
    </source>
</evidence>
<comment type="pathway">
    <text evidence="2 8">Amino-acid biosynthesis; L-tryptophan biosynthesis; L-tryptophan from chorismate: step 4/5.</text>
</comment>
<dbReference type="Pfam" id="PF00218">
    <property type="entry name" value="IGPS"/>
    <property type="match status" value="1"/>
</dbReference>
<keyword evidence="7 8" id="KW-0456">Lyase</keyword>
<dbReference type="Proteomes" id="UP000192342">
    <property type="component" value="Unassembled WGS sequence"/>
</dbReference>
<dbReference type="AlphaFoldDB" id="A0A1Y1SA40"/>
<evidence type="ECO:0000256" key="4">
    <source>
        <dbReference type="ARBA" id="ARBA00022793"/>
    </source>
</evidence>
<evidence type="ECO:0000313" key="10">
    <source>
        <dbReference type="EMBL" id="ORE85208.1"/>
    </source>
</evidence>
<dbReference type="RefSeq" id="WP_083563356.1">
    <property type="nucleotide sequence ID" value="NZ_AQQV01000005.1"/>
</dbReference>
<evidence type="ECO:0000256" key="1">
    <source>
        <dbReference type="ARBA" id="ARBA00001633"/>
    </source>
</evidence>
<keyword evidence="6 8" id="KW-0057">Aromatic amino acid biosynthesis</keyword>
<dbReference type="PANTHER" id="PTHR22854">
    <property type="entry name" value="TRYPTOPHAN BIOSYNTHESIS PROTEIN"/>
    <property type="match status" value="1"/>
</dbReference>
<accession>A0A1Y1SA40</accession>
<dbReference type="NCBIfam" id="NF001377">
    <property type="entry name" value="PRK00278.2-4"/>
    <property type="match status" value="1"/>
</dbReference>
<dbReference type="NCBIfam" id="NF001373">
    <property type="entry name" value="PRK00278.1-6"/>
    <property type="match status" value="1"/>
</dbReference>
<gene>
    <name evidence="8" type="primary">trpC</name>
    <name evidence="10" type="ORF">ATO7_15532</name>
</gene>
<organism evidence="10 11">
    <name type="scientific">Oceanococcus atlanticus</name>
    <dbReference type="NCBI Taxonomy" id="1317117"/>
    <lineage>
        <taxon>Bacteria</taxon>
        <taxon>Pseudomonadati</taxon>
        <taxon>Pseudomonadota</taxon>
        <taxon>Gammaproteobacteria</taxon>
        <taxon>Chromatiales</taxon>
        <taxon>Oceanococcaceae</taxon>
        <taxon>Oceanococcus</taxon>
    </lineage>
</organism>
<dbReference type="InterPro" id="IPR013785">
    <property type="entry name" value="Aldolase_TIM"/>
</dbReference>
<dbReference type="HAMAP" id="MF_00134_B">
    <property type="entry name" value="IGPS_B"/>
    <property type="match status" value="1"/>
</dbReference>
<dbReference type="NCBIfam" id="NF001370">
    <property type="entry name" value="PRK00278.1-2"/>
    <property type="match status" value="1"/>
</dbReference>
<reference evidence="10 11" key="1">
    <citation type="submission" date="2013-04" db="EMBL/GenBank/DDBJ databases">
        <title>Oceanococcus atlanticus 22II-S10r2 Genome Sequencing.</title>
        <authorList>
            <person name="Lai Q."/>
            <person name="Li G."/>
            <person name="Shao Z."/>
        </authorList>
    </citation>
    <scope>NUCLEOTIDE SEQUENCE [LARGE SCALE GENOMIC DNA]</scope>
    <source>
        <strain evidence="10 11">22II-S10r2</strain>
    </source>
</reference>
<dbReference type="GO" id="GO:0004425">
    <property type="term" value="F:indole-3-glycerol-phosphate synthase activity"/>
    <property type="evidence" value="ECO:0007669"/>
    <property type="project" value="UniProtKB-UniRule"/>
</dbReference>
<dbReference type="FunFam" id="3.20.20.70:FF:000024">
    <property type="entry name" value="Indole-3-glycerol phosphate synthase"/>
    <property type="match status" value="1"/>
</dbReference>
<evidence type="ECO:0000259" key="9">
    <source>
        <dbReference type="Pfam" id="PF00218"/>
    </source>
</evidence>
<proteinExistence type="inferred from homology"/>
<evidence type="ECO:0000256" key="3">
    <source>
        <dbReference type="ARBA" id="ARBA00022605"/>
    </source>
</evidence>
<sequence length="269" mass="28909">MSSVLDKILAHKADEVRAAKKAISLAGLAELAEQQSAPRGFEAAMNTAISARRSAVISELKKASPSKGLIRDDFDPPFLADSYARGGATCLSILTDEAFFQGHADFLVAARAACELPVLRKDFMIDPYQMAQSRAWGADCILLIVAALSDAQMNELYAAARESALDVLVEVHDGTELERALQLPGGLLGINNRNLKTFETSLNTTLDLLADVPGGRDIVTESGIHGAEDMHRMREAGVYGFLIGEHLMRKPDPGAALAAWLQDQDFATA</sequence>
<dbReference type="InterPro" id="IPR011060">
    <property type="entry name" value="RibuloseP-bd_barrel"/>
</dbReference>
<dbReference type="STRING" id="1317117.ATO7_15532"/>
<dbReference type="PANTHER" id="PTHR22854:SF2">
    <property type="entry name" value="INDOLE-3-GLYCEROL-PHOSPHATE SYNTHASE"/>
    <property type="match status" value="1"/>
</dbReference>
<evidence type="ECO:0000256" key="5">
    <source>
        <dbReference type="ARBA" id="ARBA00022822"/>
    </source>
</evidence>
<evidence type="ECO:0000256" key="7">
    <source>
        <dbReference type="ARBA" id="ARBA00023239"/>
    </source>
</evidence>
<dbReference type="InterPro" id="IPR013798">
    <property type="entry name" value="Indole-3-glycerol_P_synth_dom"/>
</dbReference>
<dbReference type="EC" id="4.1.1.48" evidence="8"/>
<keyword evidence="4 8" id="KW-0210">Decarboxylase</keyword>
<evidence type="ECO:0000256" key="8">
    <source>
        <dbReference type="HAMAP-Rule" id="MF_00134"/>
    </source>
</evidence>
<dbReference type="GO" id="GO:0000162">
    <property type="term" value="P:L-tryptophan biosynthetic process"/>
    <property type="evidence" value="ECO:0007669"/>
    <property type="project" value="UniProtKB-UniRule"/>
</dbReference>
<dbReference type="OrthoDB" id="9804217at2"/>
<dbReference type="EMBL" id="AQQV01000005">
    <property type="protein sequence ID" value="ORE85208.1"/>
    <property type="molecule type" value="Genomic_DNA"/>
</dbReference>
<dbReference type="Gene3D" id="3.20.20.70">
    <property type="entry name" value="Aldolase class I"/>
    <property type="match status" value="1"/>
</dbReference>
<comment type="catalytic activity">
    <reaction evidence="1 8">
        <text>1-(2-carboxyphenylamino)-1-deoxy-D-ribulose 5-phosphate + H(+) = (1S,2R)-1-C-(indol-3-yl)glycerol 3-phosphate + CO2 + H2O</text>
        <dbReference type="Rhea" id="RHEA:23476"/>
        <dbReference type="ChEBI" id="CHEBI:15377"/>
        <dbReference type="ChEBI" id="CHEBI:15378"/>
        <dbReference type="ChEBI" id="CHEBI:16526"/>
        <dbReference type="ChEBI" id="CHEBI:58613"/>
        <dbReference type="ChEBI" id="CHEBI:58866"/>
        <dbReference type="EC" id="4.1.1.48"/>
    </reaction>
</comment>
<keyword evidence="5 8" id="KW-0822">Tryptophan biosynthesis</keyword>
<protein>
    <recommendedName>
        <fullName evidence="8">Indole-3-glycerol phosphate synthase</fullName>
        <shortName evidence="8">IGPS</shortName>
        <ecNumber evidence="8">4.1.1.48</ecNumber>
    </recommendedName>
</protein>
<keyword evidence="11" id="KW-1185">Reference proteome</keyword>
<comment type="caution">
    <text evidence="10">The sequence shown here is derived from an EMBL/GenBank/DDBJ whole genome shotgun (WGS) entry which is preliminary data.</text>
</comment>
<dbReference type="GO" id="GO:0004640">
    <property type="term" value="F:phosphoribosylanthranilate isomerase activity"/>
    <property type="evidence" value="ECO:0007669"/>
    <property type="project" value="TreeGrafter"/>
</dbReference>